<dbReference type="EMBL" id="MNUJ01000020">
    <property type="protein sequence ID" value="OIN89916.1"/>
    <property type="molecule type" value="Genomic_DNA"/>
</dbReference>
<feature type="domain" description="NYN" evidence="1">
    <location>
        <begin position="15"/>
        <end position="185"/>
    </location>
</feature>
<gene>
    <name evidence="2" type="ORF">AUJ40_00990</name>
</gene>
<organism evidence="2 3">
    <name type="scientific">Candidatus Berkelbacteria bacterium CG1_02_42_45</name>
    <dbReference type="NCBI Taxonomy" id="1805036"/>
    <lineage>
        <taxon>Bacteria</taxon>
        <taxon>Candidatus Berkelbacteria</taxon>
    </lineage>
</organism>
<name>A0A1J4RUB4_9BACT</name>
<reference evidence="2 3" key="1">
    <citation type="journal article" date="2016" name="Environ. Microbiol.">
        <title>Genomic resolution of a cold subsurface aquifer community provides metabolic insights for novel microbes adapted to high CO concentrations.</title>
        <authorList>
            <person name="Probst A.J."/>
            <person name="Castelle C.J."/>
            <person name="Singh A."/>
            <person name="Brown C.T."/>
            <person name="Anantharaman K."/>
            <person name="Sharon I."/>
            <person name="Hug L.A."/>
            <person name="Burstein D."/>
            <person name="Emerson J.B."/>
            <person name="Thomas B.C."/>
            <person name="Banfield J.F."/>
        </authorList>
    </citation>
    <scope>NUCLEOTIDE SEQUENCE [LARGE SCALE GENOMIC DNA]</scope>
    <source>
        <strain evidence="2">CG1_02_42_45</strain>
    </source>
</reference>
<dbReference type="AlphaFoldDB" id="A0A1J4RUB4"/>
<dbReference type="InterPro" id="IPR021139">
    <property type="entry name" value="NYN"/>
</dbReference>
<dbReference type="Proteomes" id="UP000182753">
    <property type="component" value="Unassembled WGS sequence"/>
</dbReference>
<proteinExistence type="predicted"/>
<evidence type="ECO:0000259" key="1">
    <source>
        <dbReference type="Pfam" id="PF01936"/>
    </source>
</evidence>
<dbReference type="Pfam" id="PF01936">
    <property type="entry name" value="NYN"/>
    <property type="match status" value="1"/>
</dbReference>
<dbReference type="CDD" id="cd10911">
    <property type="entry name" value="PIN_LabA"/>
    <property type="match status" value="1"/>
</dbReference>
<evidence type="ECO:0000313" key="3">
    <source>
        <dbReference type="Proteomes" id="UP000182753"/>
    </source>
</evidence>
<protein>
    <recommendedName>
        <fullName evidence="1">NYN domain-containing protein</fullName>
    </recommendedName>
</protein>
<comment type="caution">
    <text evidence="2">The sequence shown here is derived from an EMBL/GenBank/DDBJ whole genome shotgun (WGS) entry which is preliminary data.</text>
</comment>
<evidence type="ECO:0000313" key="2">
    <source>
        <dbReference type="EMBL" id="OIN89916.1"/>
    </source>
</evidence>
<dbReference type="InterPro" id="IPR047140">
    <property type="entry name" value="LabA"/>
</dbReference>
<sequence length="213" mass="24996">MIDYTGKFKKATRGKTCIFIDAANLERSVQDMRVMKEDIDEKLKNKKGESLCWKVDYRKLKKFFEEQTKLKKITFYSAKFDNIGHDNFLAFLKKQGYELQTKSLKKYDDHTEEKPHRKANFDVEIATDSVSEMEKFQTIVLFSGDSDFKYLLNYLRSNGKITIVFSRSGHVAKELPAASNYYFDIANFRHEILKIETKKQKTPPKRDSAVDNR</sequence>
<dbReference type="Gene3D" id="3.40.50.1010">
    <property type="entry name" value="5'-nuclease"/>
    <property type="match status" value="1"/>
</dbReference>
<dbReference type="PANTHER" id="PTHR35458:SF8">
    <property type="entry name" value="SLR0650 PROTEIN"/>
    <property type="match status" value="1"/>
</dbReference>
<dbReference type="PANTHER" id="PTHR35458">
    <property type="entry name" value="SLR0755 PROTEIN"/>
    <property type="match status" value="1"/>
</dbReference>
<dbReference type="GO" id="GO:0004540">
    <property type="term" value="F:RNA nuclease activity"/>
    <property type="evidence" value="ECO:0007669"/>
    <property type="project" value="InterPro"/>
</dbReference>
<accession>A0A1J4RUB4</accession>